<proteinExistence type="predicted"/>
<gene>
    <name evidence="1" type="ORF">M9H77_22048</name>
</gene>
<name>A0ACC0APD4_CATRO</name>
<protein>
    <submittedName>
        <fullName evidence="1">Uncharacterized protein</fullName>
    </submittedName>
</protein>
<dbReference type="Proteomes" id="UP001060085">
    <property type="component" value="Linkage Group LG05"/>
</dbReference>
<evidence type="ECO:0000313" key="2">
    <source>
        <dbReference type="Proteomes" id="UP001060085"/>
    </source>
</evidence>
<comment type="caution">
    <text evidence="1">The sequence shown here is derived from an EMBL/GenBank/DDBJ whole genome shotgun (WGS) entry which is preliminary data.</text>
</comment>
<dbReference type="EMBL" id="CM044705">
    <property type="protein sequence ID" value="KAI5662725.1"/>
    <property type="molecule type" value="Genomic_DNA"/>
</dbReference>
<organism evidence="1 2">
    <name type="scientific">Catharanthus roseus</name>
    <name type="common">Madagascar periwinkle</name>
    <name type="synonym">Vinca rosea</name>
    <dbReference type="NCBI Taxonomy" id="4058"/>
    <lineage>
        <taxon>Eukaryota</taxon>
        <taxon>Viridiplantae</taxon>
        <taxon>Streptophyta</taxon>
        <taxon>Embryophyta</taxon>
        <taxon>Tracheophyta</taxon>
        <taxon>Spermatophyta</taxon>
        <taxon>Magnoliopsida</taxon>
        <taxon>eudicotyledons</taxon>
        <taxon>Gunneridae</taxon>
        <taxon>Pentapetalae</taxon>
        <taxon>asterids</taxon>
        <taxon>lamiids</taxon>
        <taxon>Gentianales</taxon>
        <taxon>Apocynaceae</taxon>
        <taxon>Rauvolfioideae</taxon>
        <taxon>Vinceae</taxon>
        <taxon>Catharanthinae</taxon>
        <taxon>Catharanthus</taxon>
    </lineage>
</organism>
<sequence>MDKRLLQLGLKGYLGGSISSWKHKLVARSRYLNPTSNSLSGVDLIALMDDTMFHMITRQFIQQSIRKLWGLREKRIHVFYSTPLPCLISESQFGVDWCLFEACQAKIIYYVRDFELNNGTT</sequence>
<evidence type="ECO:0000313" key="1">
    <source>
        <dbReference type="EMBL" id="KAI5662725.1"/>
    </source>
</evidence>
<reference evidence="2" key="1">
    <citation type="journal article" date="2023" name="Nat. Plants">
        <title>Single-cell RNA sequencing provides a high-resolution roadmap for understanding the multicellular compartmentation of specialized metabolism.</title>
        <authorList>
            <person name="Sun S."/>
            <person name="Shen X."/>
            <person name="Li Y."/>
            <person name="Li Y."/>
            <person name="Wang S."/>
            <person name="Li R."/>
            <person name="Zhang H."/>
            <person name="Shen G."/>
            <person name="Guo B."/>
            <person name="Wei J."/>
            <person name="Xu J."/>
            <person name="St-Pierre B."/>
            <person name="Chen S."/>
            <person name="Sun C."/>
        </authorList>
    </citation>
    <scope>NUCLEOTIDE SEQUENCE [LARGE SCALE GENOMIC DNA]</scope>
</reference>
<accession>A0ACC0APD4</accession>
<keyword evidence="2" id="KW-1185">Reference proteome</keyword>